<evidence type="ECO:0000313" key="3">
    <source>
        <dbReference type="Proteomes" id="UP000078437"/>
    </source>
</evidence>
<dbReference type="STRING" id="453304.ATC03_11010"/>
<evidence type="ECO:0000313" key="2">
    <source>
        <dbReference type="EMBL" id="ANJ27175.1"/>
    </source>
</evidence>
<reference evidence="3" key="2">
    <citation type="submission" date="2016-01" db="EMBL/GenBank/DDBJ databases">
        <title>Complete genome sequence of Agromyces aureus AR33T and comparison with related organisms.</title>
        <authorList>
            <person name="Corretto E."/>
            <person name="Antonielli L."/>
            <person name="Sessitsch A."/>
            <person name="Brader G."/>
        </authorList>
    </citation>
    <scope>NUCLEOTIDE SEQUENCE [LARGE SCALE GENOMIC DNA]</scope>
    <source>
        <strain evidence="3">AR33</strain>
    </source>
</reference>
<dbReference type="KEGG" id="agy:ATC03_11010"/>
<evidence type="ECO:0008006" key="4">
    <source>
        <dbReference type="Google" id="ProtNLM"/>
    </source>
</evidence>
<dbReference type="OrthoDB" id="9791748at2"/>
<gene>
    <name evidence="2" type="ORF">ATC03_11010</name>
</gene>
<dbReference type="RefSeq" id="WP_067876846.1">
    <property type="nucleotide sequence ID" value="NZ_CP013979.1"/>
</dbReference>
<reference evidence="2 3" key="1">
    <citation type="journal article" date="2016" name="Int. J. Syst. Evol. Microbiol.">
        <title>Agromyces aureus sp. nov., isolated from the rhizosphere of Salix caprea L. grown in a heavy-metal-contaminated soil.</title>
        <authorList>
            <person name="Corretto E."/>
            <person name="Antonielli L."/>
            <person name="Sessitsch A."/>
            <person name="Compant S."/>
            <person name="Gorfer M."/>
            <person name="Kuffner M."/>
            <person name="Brader G."/>
        </authorList>
    </citation>
    <scope>NUCLEOTIDE SEQUENCE [LARGE SCALE GENOMIC DNA]</scope>
    <source>
        <strain evidence="2 3">AR33</strain>
    </source>
</reference>
<protein>
    <recommendedName>
        <fullName evidence="4">DUF4331 domain-containing protein</fullName>
    </recommendedName>
</protein>
<dbReference type="AlphaFoldDB" id="A0A191WFV9"/>
<dbReference type="Pfam" id="PF14224">
    <property type="entry name" value="DUF4331"/>
    <property type="match status" value="2"/>
</dbReference>
<sequence length="379" mass="41018">MSDHISGPRALAEPIADITDVFAFPSPERPGHLVLVMNTLPFAQPSDALSDGLIYRFRLRPLTAAGSSDAALFMADSREFVFDCVFSEPSNADASGAKPQDGFCTTPGGETIPFRVNDESSEPTSGVRVFAGSRWDPFMMDAPAALKTIATGKLAFTDPGSIYLDGKSVLSLVLEVDVALLDGAELVGVVAETLTRGKFNVRIERVGRPEVKNMMLGPKQHDQVNRDLEIRDIYNTEDAFNLGESYPGAYRARLNANLAFWDSIDGKVDWATNANGDHPLTDVVLDDYLVVDVTKPYQETGSFLEIELAAMRGEAHESCGGRTLNDDVMDTIFTQLINAGNGPVIRDGVDAASRPASRTFPYLAEPNPHPPAAPPPHQH</sequence>
<evidence type="ECO:0000256" key="1">
    <source>
        <dbReference type="SAM" id="MobiDB-lite"/>
    </source>
</evidence>
<proteinExistence type="predicted"/>
<feature type="compositionally biased region" description="Pro residues" evidence="1">
    <location>
        <begin position="367"/>
        <end position="379"/>
    </location>
</feature>
<keyword evidence="3" id="KW-1185">Reference proteome</keyword>
<organism evidence="2 3">
    <name type="scientific">Agromyces aureus</name>
    <dbReference type="NCBI Taxonomy" id="453304"/>
    <lineage>
        <taxon>Bacteria</taxon>
        <taxon>Bacillati</taxon>
        <taxon>Actinomycetota</taxon>
        <taxon>Actinomycetes</taxon>
        <taxon>Micrococcales</taxon>
        <taxon>Microbacteriaceae</taxon>
        <taxon>Agromyces</taxon>
    </lineage>
</organism>
<accession>A0A191WFV9</accession>
<dbReference type="Proteomes" id="UP000078437">
    <property type="component" value="Chromosome"/>
</dbReference>
<dbReference type="InterPro" id="IPR025566">
    <property type="entry name" value="DUF4331"/>
</dbReference>
<feature type="region of interest" description="Disordered" evidence="1">
    <location>
        <begin position="359"/>
        <end position="379"/>
    </location>
</feature>
<dbReference type="EMBL" id="CP013979">
    <property type="protein sequence ID" value="ANJ27175.1"/>
    <property type="molecule type" value="Genomic_DNA"/>
</dbReference>
<name>A0A191WFV9_9MICO</name>